<accession>A0AAP4FX42</accession>
<proteinExistence type="inferred from homology"/>
<dbReference type="InterPro" id="IPR050176">
    <property type="entry name" value="LTTR"/>
</dbReference>
<dbReference type="GO" id="GO:0003700">
    <property type="term" value="F:DNA-binding transcription factor activity"/>
    <property type="evidence" value="ECO:0007669"/>
    <property type="project" value="InterPro"/>
</dbReference>
<dbReference type="SUPFAM" id="SSF46785">
    <property type="entry name" value="Winged helix' DNA-binding domain"/>
    <property type="match status" value="1"/>
</dbReference>
<evidence type="ECO:0000313" key="7">
    <source>
        <dbReference type="Proteomes" id="UP001223214"/>
    </source>
</evidence>
<dbReference type="Gene3D" id="1.10.10.10">
    <property type="entry name" value="Winged helix-like DNA-binding domain superfamily/Winged helix DNA-binding domain"/>
    <property type="match status" value="1"/>
</dbReference>
<evidence type="ECO:0000256" key="4">
    <source>
        <dbReference type="ARBA" id="ARBA00023163"/>
    </source>
</evidence>
<name>A0AAP4FX42_9ENTR</name>
<protein>
    <submittedName>
        <fullName evidence="6">LysR family transcriptional regulator</fullName>
    </submittedName>
</protein>
<keyword evidence="4" id="KW-0804">Transcription</keyword>
<dbReference type="PROSITE" id="PS50931">
    <property type="entry name" value="HTH_LYSR"/>
    <property type="match status" value="1"/>
</dbReference>
<sequence length="287" mass="32992">MHFLLTKKLKYFMTVMEKRCLNKACEELFITRSPLGKTINELETLFGEKLFIRQHGLFKPTEYALEIYEQTEPLYRKIMHIEDRLGTTRKKNVTQIILDSSFPDNPADIIESSLKKSLLPYQLSRRKITQEDFDAGELGHNTLIVSNHHFPVPQTVVAQSHSSSALLLITNSELKNDPEKLAEIPLLVRENMVTSAQMRLSGVLEKAVHFTPRIRGVNGSILDFLLMSANGTGYMLLPLTTCEMMNINRSHTILLDDIRITTYFYSRRSAKHNEELTNIIKHISKLF</sequence>
<dbReference type="GO" id="GO:0003677">
    <property type="term" value="F:DNA binding"/>
    <property type="evidence" value="ECO:0007669"/>
    <property type="project" value="UniProtKB-KW"/>
</dbReference>
<dbReference type="InterPro" id="IPR036388">
    <property type="entry name" value="WH-like_DNA-bd_sf"/>
</dbReference>
<dbReference type="InterPro" id="IPR000847">
    <property type="entry name" value="LysR_HTH_N"/>
</dbReference>
<dbReference type="RefSeq" id="WP_285150803.1">
    <property type="nucleotide sequence ID" value="NZ_JASSOM010000070.1"/>
</dbReference>
<keyword evidence="2" id="KW-0805">Transcription regulation</keyword>
<dbReference type="Proteomes" id="UP001223214">
    <property type="component" value="Unassembled WGS sequence"/>
</dbReference>
<organism evidence="6 7">
    <name type="scientific">Lelliottia wanjuensis</name>
    <dbReference type="NCBI Taxonomy" id="3050585"/>
    <lineage>
        <taxon>Bacteria</taxon>
        <taxon>Pseudomonadati</taxon>
        <taxon>Pseudomonadota</taxon>
        <taxon>Gammaproteobacteria</taxon>
        <taxon>Enterobacterales</taxon>
        <taxon>Enterobacteriaceae</taxon>
        <taxon>Lelliottia</taxon>
    </lineage>
</organism>
<keyword evidence="3" id="KW-0238">DNA-binding</keyword>
<reference evidence="6 7" key="1">
    <citation type="submission" date="2023-06" db="EMBL/GenBank/DDBJ databases">
        <title>Identification and characterization of antibiotic-resistant Gram-negative bacteria.</title>
        <authorList>
            <person name="Cho G.-S."/>
            <person name="Lee J."/>
            <person name="Tai E."/>
            <person name="Jeong S."/>
            <person name="Kim I."/>
            <person name="Kim B.-E."/>
            <person name="Jeong M.-I."/>
            <person name="Oh K.-K."/>
            <person name="Franz C.M.A.P."/>
        </authorList>
    </citation>
    <scope>NUCLEOTIDE SEQUENCE [LARGE SCALE GENOMIC DNA]</scope>
    <source>
        <strain evidence="6 7">V106_12</strain>
    </source>
</reference>
<dbReference type="PANTHER" id="PTHR30579">
    <property type="entry name" value="TRANSCRIPTIONAL REGULATOR"/>
    <property type="match status" value="1"/>
</dbReference>
<dbReference type="InterPro" id="IPR036390">
    <property type="entry name" value="WH_DNA-bd_sf"/>
</dbReference>
<evidence type="ECO:0000256" key="1">
    <source>
        <dbReference type="ARBA" id="ARBA00009437"/>
    </source>
</evidence>
<feature type="domain" description="HTH lysR-type" evidence="5">
    <location>
        <begin position="4"/>
        <end position="61"/>
    </location>
</feature>
<dbReference type="AlphaFoldDB" id="A0AAP4FX42"/>
<dbReference type="PANTHER" id="PTHR30579:SF7">
    <property type="entry name" value="HTH-TYPE TRANSCRIPTIONAL REGULATOR LRHA-RELATED"/>
    <property type="match status" value="1"/>
</dbReference>
<evidence type="ECO:0000256" key="2">
    <source>
        <dbReference type="ARBA" id="ARBA00023015"/>
    </source>
</evidence>
<dbReference type="EMBL" id="JASSOM010000070">
    <property type="protein sequence ID" value="MDK9365283.1"/>
    <property type="molecule type" value="Genomic_DNA"/>
</dbReference>
<comment type="similarity">
    <text evidence="1">Belongs to the LysR transcriptional regulatory family.</text>
</comment>
<keyword evidence="7" id="KW-1185">Reference proteome</keyword>
<dbReference type="GeneID" id="97185978"/>
<gene>
    <name evidence="6" type="ORF">QQF32_18980</name>
</gene>
<comment type="caution">
    <text evidence="6">The sequence shown here is derived from an EMBL/GenBank/DDBJ whole genome shotgun (WGS) entry which is preliminary data.</text>
</comment>
<dbReference type="Pfam" id="PF00126">
    <property type="entry name" value="HTH_1"/>
    <property type="match status" value="1"/>
</dbReference>
<evidence type="ECO:0000256" key="3">
    <source>
        <dbReference type="ARBA" id="ARBA00023125"/>
    </source>
</evidence>
<evidence type="ECO:0000259" key="5">
    <source>
        <dbReference type="PROSITE" id="PS50931"/>
    </source>
</evidence>
<evidence type="ECO:0000313" key="6">
    <source>
        <dbReference type="EMBL" id="MDK9365283.1"/>
    </source>
</evidence>